<feature type="transmembrane region" description="Helical" evidence="1">
    <location>
        <begin position="6"/>
        <end position="26"/>
    </location>
</feature>
<dbReference type="Proteomes" id="UP000050874">
    <property type="component" value="Unassembled WGS sequence"/>
</dbReference>
<evidence type="ECO:0000256" key="1">
    <source>
        <dbReference type="SAM" id="Phobius"/>
    </source>
</evidence>
<evidence type="ECO:0000313" key="2">
    <source>
        <dbReference type="EMBL" id="KRO41278.1"/>
    </source>
</evidence>
<sequence>MSFETIIIILQTLGPFTVLVTVYFLVTELREQNRVARANARQNIADSHQKVALAGMKPILVKVKLKLRNNEELTKEENAVYLTYFSVMLRARENQHYQFKIGMLDEDEWEAMLVSFKTLFKEPKHLEIWSFIKITFAEDFAELVDEQIKQSQLYG</sequence>
<dbReference type="EMBL" id="LIAV01000011">
    <property type="protein sequence ID" value="KRO41278.1"/>
    <property type="molecule type" value="Genomic_DNA"/>
</dbReference>
<protein>
    <recommendedName>
        <fullName evidence="4">DUF4760 domain-containing protein</fullName>
    </recommendedName>
</protein>
<evidence type="ECO:0000313" key="3">
    <source>
        <dbReference type="Proteomes" id="UP000050874"/>
    </source>
</evidence>
<keyword evidence="1" id="KW-0472">Membrane</keyword>
<proteinExistence type="predicted"/>
<reference evidence="3" key="1">
    <citation type="submission" date="2015-10" db="EMBL/GenBank/DDBJ databases">
        <title>Metagenome-Assembled Genomes uncover a global brackish microbiome.</title>
        <authorList>
            <person name="Hugerth L.W."/>
            <person name="Larsson J."/>
            <person name="Alneberg J."/>
            <person name="Lindh M.V."/>
            <person name="Legrand C."/>
            <person name="Pinhassi J."/>
            <person name="Andersson A."/>
        </authorList>
    </citation>
    <scope>NUCLEOTIDE SEQUENCE [LARGE SCALE GENOMIC DNA]</scope>
</reference>
<accession>A0A0R2PTM9</accession>
<name>A0A0R2PTM9_9GAMM</name>
<dbReference type="AlphaFoldDB" id="A0A0R2PTM9"/>
<organism evidence="2 3">
    <name type="scientific">SAR86 cluster bacterium BACL1 MAG-120920-bin57</name>
    <dbReference type="NCBI Taxonomy" id="1655571"/>
    <lineage>
        <taxon>Bacteria</taxon>
        <taxon>Pseudomonadati</taxon>
        <taxon>Pseudomonadota</taxon>
        <taxon>Gammaproteobacteria</taxon>
        <taxon>SAR86 cluster</taxon>
    </lineage>
</organism>
<comment type="caution">
    <text evidence="2">The sequence shown here is derived from an EMBL/GenBank/DDBJ whole genome shotgun (WGS) entry which is preliminary data.</text>
</comment>
<keyword evidence="1" id="KW-1133">Transmembrane helix</keyword>
<gene>
    <name evidence="2" type="ORF">ABR63_08525</name>
</gene>
<evidence type="ECO:0008006" key="4">
    <source>
        <dbReference type="Google" id="ProtNLM"/>
    </source>
</evidence>
<keyword evidence="1" id="KW-0812">Transmembrane</keyword>